<sequence>MSESITDRIQPPLEHIPPQFNPLILKGIQLILPLWLRTQCKISQINTQNTVTLAQLYHQFQQQQIRLILAFRHPSTYDPYSMAHLLWRAVPQAAKQHKIPLKYPVHTHFMYDRGIPIWAGKFVSTLFSQLGGTSIQRGKLDREGLKCARSLLFDGRFPLTLAPEGGVNDHSELISPLEPGVAQLGFWCVEDLQKANRPEKVAILPIGIRYSFTQPPWEQLDRLLNELEQDLGLSPFTSNSSDDVTQSRYPRLLRVGQSLLSLMESFYRQFYDVKFEELPDLEDPNQNLSQRLNRLLENALQVSERYFKTQPKGSFIDRCRRLEQAGWERIYRSDIDRLSAVECGLGNWVAEEASLRMGHMRMVERVCAVTGKYVREKPTAERFAETLLILWKVITWIKIGKVDGHPNLGRLETTLTVGEPLWVDDRWTEYRNSRRQAVSGLTQELQVALEKLMIS</sequence>
<protein>
    <submittedName>
        <fullName evidence="2">Glycerol acyltransferase</fullName>
    </submittedName>
</protein>
<dbReference type="Proteomes" id="UP000183940">
    <property type="component" value="Unassembled WGS sequence"/>
</dbReference>
<dbReference type="InterPro" id="IPR002123">
    <property type="entry name" value="Plipid/glycerol_acylTrfase"/>
</dbReference>
<dbReference type="AlphaFoldDB" id="A0A1L9QT85"/>
<name>A0A1L9QT85_9CYAN</name>
<keyword evidence="3" id="KW-1185">Reference proteome</keyword>
<dbReference type="EMBL" id="MLAW01000013">
    <property type="protein sequence ID" value="OJJ25797.1"/>
    <property type="molecule type" value="Genomic_DNA"/>
</dbReference>
<feature type="domain" description="Phospholipid/glycerol acyltransferase" evidence="1">
    <location>
        <begin position="67"/>
        <end position="211"/>
    </location>
</feature>
<comment type="caution">
    <text evidence="2">The sequence shown here is derived from an EMBL/GenBank/DDBJ whole genome shotgun (WGS) entry which is preliminary data.</text>
</comment>
<accession>A0A1L9QT85</accession>
<reference evidence="2" key="1">
    <citation type="submission" date="2016-10" db="EMBL/GenBank/DDBJ databases">
        <title>CRISPR-Cas defence system in Roseofilum reptotaenium: evidence of a bacteriophage-cyanobacterium arms race in the coral black band disease.</title>
        <authorList>
            <person name="Buerger P."/>
            <person name="Wood-Charlson E.M."/>
            <person name="Weynberg K.D."/>
            <person name="Willis B."/>
            <person name="Van Oppen M.J."/>
        </authorList>
    </citation>
    <scope>NUCLEOTIDE SEQUENCE [LARGE SCALE GENOMIC DNA]</scope>
    <source>
        <strain evidence="2">AO1-A</strain>
    </source>
</reference>
<dbReference type="GO" id="GO:0016746">
    <property type="term" value="F:acyltransferase activity"/>
    <property type="evidence" value="ECO:0007669"/>
    <property type="project" value="UniProtKB-KW"/>
</dbReference>
<organism evidence="2 3">
    <name type="scientific">Roseofilum reptotaenium AO1-A</name>
    <dbReference type="NCBI Taxonomy" id="1925591"/>
    <lineage>
        <taxon>Bacteria</taxon>
        <taxon>Bacillati</taxon>
        <taxon>Cyanobacteriota</taxon>
        <taxon>Cyanophyceae</taxon>
        <taxon>Desertifilales</taxon>
        <taxon>Desertifilaceae</taxon>
        <taxon>Roseofilum</taxon>
    </lineage>
</organism>
<dbReference type="SUPFAM" id="SSF69593">
    <property type="entry name" value="Glycerol-3-phosphate (1)-acyltransferase"/>
    <property type="match status" value="1"/>
</dbReference>
<gene>
    <name evidence="2" type="ORF">BI308_09780</name>
</gene>
<dbReference type="STRING" id="1925591.BI308_09780"/>
<keyword evidence="2" id="KW-0012">Acyltransferase</keyword>
<proteinExistence type="predicted"/>
<evidence type="ECO:0000259" key="1">
    <source>
        <dbReference type="SMART" id="SM00563"/>
    </source>
</evidence>
<evidence type="ECO:0000313" key="2">
    <source>
        <dbReference type="EMBL" id="OJJ25797.1"/>
    </source>
</evidence>
<keyword evidence="2" id="KW-0808">Transferase</keyword>
<evidence type="ECO:0000313" key="3">
    <source>
        <dbReference type="Proteomes" id="UP000183940"/>
    </source>
</evidence>
<dbReference type="SMART" id="SM00563">
    <property type="entry name" value="PlsC"/>
    <property type="match status" value="1"/>
</dbReference>